<evidence type="ECO:0000259" key="1">
    <source>
        <dbReference type="Pfam" id="PF03372"/>
    </source>
</evidence>
<accession>A0A0G3EI47</accession>
<keyword evidence="2" id="KW-0255">Endonuclease</keyword>
<protein>
    <submittedName>
        <fullName evidence="2">Endonuclease/Exonuclease/phosphatase family protein</fullName>
    </submittedName>
</protein>
<dbReference type="AlphaFoldDB" id="A0A0G3EI47"/>
<evidence type="ECO:0000313" key="2">
    <source>
        <dbReference type="EMBL" id="AKJ64490.1"/>
    </source>
</evidence>
<evidence type="ECO:0000313" key="3">
    <source>
        <dbReference type="Proteomes" id="UP000035268"/>
    </source>
</evidence>
<dbReference type="PANTHER" id="PTHR14859:SF1">
    <property type="entry name" value="PGAP2-INTERACTING PROTEIN"/>
    <property type="match status" value="1"/>
</dbReference>
<dbReference type="Gene3D" id="3.60.10.10">
    <property type="entry name" value="Endonuclease/exonuclease/phosphatase"/>
    <property type="match status" value="1"/>
</dbReference>
<dbReference type="Proteomes" id="UP000035268">
    <property type="component" value="Chromosome"/>
</dbReference>
<dbReference type="EMBL" id="CP010904">
    <property type="protein sequence ID" value="AKJ64490.1"/>
    <property type="molecule type" value="Genomic_DNA"/>
</dbReference>
<reference evidence="2 3" key="2">
    <citation type="journal article" date="2016" name="ISME J.">
        <title>Characterization of the first cultured representative of Verrucomicrobia subdivision 5 indicates the proposal of a novel phylum.</title>
        <authorList>
            <person name="Spring S."/>
            <person name="Bunk B."/>
            <person name="Sproer C."/>
            <person name="Schumann P."/>
            <person name="Rohde M."/>
            <person name="Tindall B.J."/>
            <person name="Klenk H.P."/>
        </authorList>
    </citation>
    <scope>NUCLEOTIDE SEQUENCE [LARGE SCALE GENOMIC DNA]</scope>
    <source>
        <strain evidence="2 3">L21-Fru-AB</strain>
    </source>
</reference>
<organism evidence="2 3">
    <name type="scientific">Kiritimatiella glycovorans</name>
    <dbReference type="NCBI Taxonomy" id="1307763"/>
    <lineage>
        <taxon>Bacteria</taxon>
        <taxon>Pseudomonadati</taxon>
        <taxon>Kiritimatiellota</taxon>
        <taxon>Kiritimatiellia</taxon>
        <taxon>Kiritimatiellales</taxon>
        <taxon>Kiritimatiellaceae</taxon>
        <taxon>Kiritimatiella</taxon>
    </lineage>
</organism>
<gene>
    <name evidence="2" type="ORF">L21SP4_01242</name>
</gene>
<sequence>MRLLLYNIRYGTGPNRFFLPCGGYLGDSTRNIEAISDFVASCEPDVAGLVEVDEGSFRTGHRNQAEQMAARLGHYHIYRSKYHAEGWTRFIPVMNKQGNAFLTRDSIEPVFHYFKRGMKKLIIELELENVVIFLVHLALQFRTRHQQLAELYNLVERTEKPVIVAGDFNALWGENEIDLFLGATRLTSANENRVPTFPSWKPRRHLDFILHSPEIHSVRFDVPQVELSDHLPLVWDFEVEPQRATP</sequence>
<dbReference type="Pfam" id="PF03372">
    <property type="entry name" value="Exo_endo_phos"/>
    <property type="match status" value="1"/>
</dbReference>
<feature type="domain" description="Endonuclease/exonuclease/phosphatase" evidence="1">
    <location>
        <begin position="6"/>
        <end position="230"/>
    </location>
</feature>
<dbReference type="GO" id="GO:0006506">
    <property type="term" value="P:GPI anchor biosynthetic process"/>
    <property type="evidence" value="ECO:0007669"/>
    <property type="project" value="TreeGrafter"/>
</dbReference>
<dbReference type="PANTHER" id="PTHR14859">
    <property type="entry name" value="CALCOFLUOR WHITE HYPERSENSITIVE PROTEIN PRECURSOR"/>
    <property type="match status" value="1"/>
</dbReference>
<dbReference type="SUPFAM" id="SSF56219">
    <property type="entry name" value="DNase I-like"/>
    <property type="match status" value="1"/>
</dbReference>
<reference evidence="3" key="1">
    <citation type="submission" date="2015-02" db="EMBL/GenBank/DDBJ databases">
        <title>Description and complete genome sequence of the first cultured representative of the subdivision 5 of the Verrucomicrobia phylum.</title>
        <authorList>
            <person name="Spring S."/>
            <person name="Bunk B."/>
            <person name="Sproer C."/>
            <person name="Klenk H.-P."/>
        </authorList>
    </citation>
    <scope>NUCLEOTIDE SEQUENCE [LARGE SCALE GENOMIC DNA]</scope>
    <source>
        <strain evidence="3">L21-Fru-AB</strain>
    </source>
</reference>
<keyword evidence="2" id="KW-0269">Exonuclease</keyword>
<dbReference type="InterPro" id="IPR005135">
    <property type="entry name" value="Endo/exonuclease/phosphatase"/>
</dbReference>
<keyword evidence="2" id="KW-0378">Hydrolase</keyword>
<keyword evidence="2" id="KW-0540">Nuclease</keyword>
<dbReference type="InterPro" id="IPR036691">
    <property type="entry name" value="Endo/exonu/phosph_ase_sf"/>
</dbReference>
<dbReference type="InterPro" id="IPR051916">
    <property type="entry name" value="GPI-anchor_lipid_remodeler"/>
</dbReference>
<proteinExistence type="predicted"/>
<dbReference type="GO" id="GO:0004519">
    <property type="term" value="F:endonuclease activity"/>
    <property type="evidence" value="ECO:0007669"/>
    <property type="project" value="UniProtKB-KW"/>
</dbReference>
<dbReference type="STRING" id="1307763.L21SP4_01242"/>
<dbReference type="OrthoDB" id="155529at2"/>
<dbReference type="KEGG" id="vbl:L21SP4_01242"/>
<keyword evidence="3" id="KW-1185">Reference proteome</keyword>
<dbReference type="GO" id="GO:0004527">
    <property type="term" value="F:exonuclease activity"/>
    <property type="evidence" value="ECO:0007669"/>
    <property type="project" value="UniProtKB-KW"/>
</dbReference>
<name>A0A0G3EI47_9BACT</name>
<dbReference type="GO" id="GO:0016020">
    <property type="term" value="C:membrane"/>
    <property type="evidence" value="ECO:0007669"/>
    <property type="project" value="GOC"/>
</dbReference>